<sequence>MRLKHMVNLKRPNNVCGCGNGRGRYNNRRGGGHHKKENNMFSKLYQKSLKRKGNENGASSSNTRKKSYLTYKNDSKARPSQKYDDNIEANLTLKDDDCDDLDDIRRAKEH</sequence>
<evidence type="ECO:0000256" key="1">
    <source>
        <dbReference type="SAM" id="MobiDB-lite"/>
    </source>
</evidence>
<dbReference type="AlphaFoldDB" id="A0A6N2AY26"/>
<dbReference type="EMBL" id="RXGB01006926">
    <property type="protein sequence ID" value="TMW85971.1"/>
    <property type="molecule type" value="Genomic_DNA"/>
</dbReference>
<gene>
    <name evidence="2" type="ORF">EJD97_022174</name>
</gene>
<feature type="compositionally biased region" description="Basic residues" evidence="1">
    <location>
        <begin position="25"/>
        <end position="36"/>
    </location>
</feature>
<evidence type="ECO:0000313" key="2">
    <source>
        <dbReference type="EMBL" id="TMW85971.1"/>
    </source>
</evidence>
<protein>
    <submittedName>
        <fullName evidence="2">Uncharacterized protein</fullName>
    </submittedName>
</protein>
<organism evidence="2">
    <name type="scientific">Solanum chilense</name>
    <name type="common">Tomato</name>
    <name type="synonym">Lycopersicon chilense</name>
    <dbReference type="NCBI Taxonomy" id="4083"/>
    <lineage>
        <taxon>Eukaryota</taxon>
        <taxon>Viridiplantae</taxon>
        <taxon>Streptophyta</taxon>
        <taxon>Embryophyta</taxon>
        <taxon>Tracheophyta</taxon>
        <taxon>Spermatophyta</taxon>
        <taxon>Magnoliopsida</taxon>
        <taxon>eudicotyledons</taxon>
        <taxon>Gunneridae</taxon>
        <taxon>Pentapetalae</taxon>
        <taxon>asterids</taxon>
        <taxon>lamiids</taxon>
        <taxon>Solanales</taxon>
        <taxon>Solanaceae</taxon>
        <taxon>Solanoideae</taxon>
        <taxon>Solaneae</taxon>
        <taxon>Solanum</taxon>
        <taxon>Solanum subgen. Lycopersicon</taxon>
    </lineage>
</organism>
<feature type="region of interest" description="Disordered" evidence="1">
    <location>
        <begin position="1"/>
        <end position="85"/>
    </location>
</feature>
<proteinExistence type="predicted"/>
<reference evidence="2" key="1">
    <citation type="submission" date="2019-05" db="EMBL/GenBank/DDBJ databases">
        <title>The de novo reference genome and transcriptome assemblies of the wild tomato species Solanum chilense.</title>
        <authorList>
            <person name="Stam R."/>
            <person name="Nosenko T."/>
            <person name="Hoerger A.C."/>
            <person name="Stephan W."/>
            <person name="Seidel M.A."/>
            <person name="Kuhn J.M.M."/>
            <person name="Haberer G."/>
            <person name="Tellier A."/>
        </authorList>
    </citation>
    <scope>NUCLEOTIDE SEQUENCE</scope>
    <source>
        <tissue evidence="2">Mature leaves</tissue>
    </source>
</reference>
<accession>A0A6N2AY26</accession>
<name>A0A6N2AY26_SOLCI</name>
<feature type="compositionally biased region" description="Basic and acidic residues" evidence="1">
    <location>
        <begin position="73"/>
        <end position="85"/>
    </location>
</feature>
<comment type="caution">
    <text evidence="2">The sequence shown here is derived from an EMBL/GenBank/DDBJ whole genome shotgun (WGS) entry which is preliminary data.</text>
</comment>